<reference evidence="1 2" key="1">
    <citation type="submission" date="2017-06" db="EMBL/GenBank/DDBJ databases">
        <title>the draft geome sequence of Illustriluteabacillus marina B3227.</title>
        <authorList>
            <person name="He R.-H."/>
            <person name="Du Z.-J."/>
        </authorList>
    </citation>
    <scope>NUCLEOTIDE SEQUENCE [LARGE SCALE GENOMIC DNA]</scope>
    <source>
        <strain evidence="1 2">B3227</strain>
    </source>
</reference>
<proteinExistence type="predicted"/>
<keyword evidence="2" id="KW-1185">Reference proteome</keyword>
<dbReference type="EMBL" id="PJNH01000004">
    <property type="protein sequence ID" value="PKR76901.1"/>
    <property type="molecule type" value="Genomic_DNA"/>
</dbReference>
<dbReference type="Proteomes" id="UP000243524">
    <property type="component" value="Unassembled WGS sequence"/>
</dbReference>
<organism evidence="1 2">
    <name type="scientific">Halalkalibacillus sediminis</name>
    <dbReference type="NCBI Taxonomy" id="2018042"/>
    <lineage>
        <taxon>Bacteria</taxon>
        <taxon>Bacillati</taxon>
        <taxon>Bacillota</taxon>
        <taxon>Bacilli</taxon>
        <taxon>Bacillales</taxon>
        <taxon>Bacillaceae</taxon>
        <taxon>Halalkalibacillus</taxon>
    </lineage>
</organism>
<dbReference type="InterPro" id="IPR025332">
    <property type="entry name" value="DUF4238"/>
</dbReference>
<evidence type="ECO:0000313" key="1">
    <source>
        <dbReference type="EMBL" id="PKR76901.1"/>
    </source>
</evidence>
<dbReference type="AlphaFoldDB" id="A0A2I0QRE2"/>
<protein>
    <recommendedName>
        <fullName evidence="3">DUF4238 domain-containing protein</fullName>
    </recommendedName>
</protein>
<dbReference type="OrthoDB" id="581042at2"/>
<evidence type="ECO:0000313" key="2">
    <source>
        <dbReference type="Proteomes" id="UP000243524"/>
    </source>
</evidence>
<name>A0A2I0QRE2_9BACI</name>
<sequence>MNLPIKQHIVPQTHLKQFTSGNEKIWLYQKDTKHFREQSIKKVPIVKDFYTVTDEEEDEKLYDMEHFLANQIEPLYQPYIEQLQNREMLTGLMKKQFAYYVSSQKLRTVSMKEKVISEIEIAFRKGKAGKWFDKTSIEQFTRNFYDGDEEITYEEFIERADGRLEEVNMDISKDCFVQFLPEKMMEFAGKLAEMNWSYLIASEKRSFITSDNPVVLESDIEDPAFSIDGGVFPLTPHLALNIDSSEERFKKVGGKDVRKINEQIVKHSDRFIFSHNEGFLNSNIQKFI</sequence>
<evidence type="ECO:0008006" key="3">
    <source>
        <dbReference type="Google" id="ProtNLM"/>
    </source>
</evidence>
<accession>A0A2I0QRE2</accession>
<gene>
    <name evidence="1" type="ORF">CEY16_13925</name>
</gene>
<comment type="caution">
    <text evidence="1">The sequence shown here is derived from an EMBL/GenBank/DDBJ whole genome shotgun (WGS) entry which is preliminary data.</text>
</comment>
<dbReference type="Pfam" id="PF14022">
    <property type="entry name" value="DUF4238"/>
    <property type="match status" value="1"/>
</dbReference>
<dbReference type="RefSeq" id="WP_101332651.1">
    <property type="nucleotide sequence ID" value="NZ_PJNH01000004.1"/>
</dbReference>